<evidence type="ECO:0000256" key="1">
    <source>
        <dbReference type="SAM" id="Phobius"/>
    </source>
</evidence>
<reference evidence="3" key="2">
    <citation type="journal article" date="2018" name="BMC Genomics">
        <title>Whole genome sequencing and function prediction of 133 gut anaerobes isolated from chicken caecum in pure cultures.</title>
        <authorList>
            <person name="Medvecky M."/>
            <person name="Cejkova D."/>
            <person name="Polansky O."/>
            <person name="Karasova D."/>
            <person name="Kubasova T."/>
            <person name="Cizek A."/>
            <person name="Rychlik I."/>
        </authorList>
    </citation>
    <scope>NUCLEOTIDE SEQUENCE</scope>
    <source>
        <strain evidence="3">An84</strain>
    </source>
</reference>
<keyword evidence="1" id="KW-0812">Transmembrane</keyword>
<keyword evidence="1" id="KW-0472">Membrane</keyword>
<dbReference type="Proteomes" id="UP000196255">
    <property type="component" value="Unassembled WGS sequence"/>
</dbReference>
<organism evidence="2 5">
    <name type="scientific">Ligilactobacillus salivarius</name>
    <dbReference type="NCBI Taxonomy" id="1624"/>
    <lineage>
        <taxon>Bacteria</taxon>
        <taxon>Bacillati</taxon>
        <taxon>Bacillota</taxon>
        <taxon>Bacilli</taxon>
        <taxon>Lactobacillales</taxon>
        <taxon>Lactobacillaceae</taxon>
        <taxon>Ligilactobacillus</taxon>
    </lineage>
</organism>
<reference evidence="2" key="3">
    <citation type="journal article" date="2021" name="PeerJ">
        <title>Extensive microbial diversity within the chicken gut microbiome revealed by metagenomics and culture.</title>
        <authorList>
            <person name="Gilroy R."/>
            <person name="Ravi A."/>
            <person name="Getino M."/>
            <person name="Pursley I."/>
            <person name="Horton D.L."/>
            <person name="Alikhan N.F."/>
            <person name="Baker D."/>
            <person name="Gharbi K."/>
            <person name="Hall N."/>
            <person name="Watson M."/>
            <person name="Adriaenssens E.M."/>
            <person name="Foster-Nyarko E."/>
            <person name="Jarju S."/>
            <person name="Secka A."/>
            <person name="Antonio M."/>
            <person name="Oren A."/>
            <person name="Chaudhuri R.R."/>
            <person name="La Ragione R."/>
            <person name="Hildebrand F."/>
            <person name="Pallen M.J."/>
        </authorList>
    </citation>
    <scope>NUCLEOTIDE SEQUENCE</scope>
    <source>
        <strain evidence="2">CHK189-29639</strain>
    </source>
</reference>
<protein>
    <submittedName>
        <fullName evidence="2">Uncharacterized protein</fullName>
    </submittedName>
</protein>
<name>A0A1Y3S886_9LACO</name>
<dbReference type="EMBL" id="DYVK01000049">
    <property type="protein sequence ID" value="HJG15442.1"/>
    <property type="molecule type" value="Genomic_DNA"/>
</dbReference>
<keyword evidence="1" id="KW-1133">Transmembrane helix</keyword>
<accession>A0A1Y3S886</accession>
<dbReference type="EMBL" id="NFHF01000005">
    <property type="protein sequence ID" value="OUN18978.1"/>
    <property type="molecule type" value="Genomic_DNA"/>
</dbReference>
<feature type="transmembrane region" description="Helical" evidence="1">
    <location>
        <begin position="36"/>
        <end position="55"/>
    </location>
</feature>
<proteinExistence type="predicted"/>
<dbReference type="Proteomes" id="UP000759256">
    <property type="component" value="Unassembled WGS sequence"/>
</dbReference>
<gene>
    <name evidence="3" type="ORF">B5G36_03060</name>
    <name evidence="2" type="ORF">K8V06_04810</name>
</gene>
<evidence type="ECO:0000313" key="3">
    <source>
        <dbReference type="EMBL" id="OUN18978.1"/>
    </source>
</evidence>
<sequence length="59" mass="6711">MKVLGYIVKIGLPFFLAYVANVSVAEAEMELLAKRIIVFFTFMLSVAFVIIFEFMEGDK</sequence>
<evidence type="ECO:0000313" key="4">
    <source>
        <dbReference type="Proteomes" id="UP000196255"/>
    </source>
</evidence>
<dbReference type="RefSeq" id="WP_087366352.1">
    <property type="nucleotide sequence ID" value="NZ_JBNPKC010000045.1"/>
</dbReference>
<comment type="caution">
    <text evidence="2">The sequence shown here is derived from an EMBL/GenBank/DDBJ whole genome shotgun (WGS) entry which is preliminary data.</text>
</comment>
<dbReference type="AlphaFoldDB" id="A0A1Y3S886"/>
<evidence type="ECO:0000313" key="2">
    <source>
        <dbReference type="EMBL" id="HJG15442.1"/>
    </source>
</evidence>
<evidence type="ECO:0000313" key="5">
    <source>
        <dbReference type="Proteomes" id="UP000759256"/>
    </source>
</evidence>
<feature type="transmembrane region" description="Helical" evidence="1">
    <location>
        <begin position="6"/>
        <end position="24"/>
    </location>
</feature>
<reference evidence="2" key="4">
    <citation type="submission" date="2021-09" db="EMBL/GenBank/DDBJ databases">
        <authorList>
            <person name="Gilroy R."/>
        </authorList>
    </citation>
    <scope>NUCLEOTIDE SEQUENCE</scope>
    <source>
        <strain evidence="2">CHK189-29639</strain>
    </source>
</reference>
<reference evidence="4" key="1">
    <citation type="submission" date="2017-04" db="EMBL/GenBank/DDBJ databases">
        <title>Function of individual gut microbiota members based on whole genome sequencing of pure cultures obtained from chicken caecum.</title>
        <authorList>
            <person name="Medvecky M."/>
            <person name="Cejkova D."/>
            <person name="Polansky O."/>
            <person name="Karasova D."/>
            <person name="Kubasova T."/>
            <person name="Cizek A."/>
            <person name="Rychlik I."/>
        </authorList>
    </citation>
    <scope>NUCLEOTIDE SEQUENCE [LARGE SCALE GENOMIC DNA]</scope>
    <source>
        <strain evidence="4">An84</strain>
    </source>
</reference>